<dbReference type="SUPFAM" id="SSF56281">
    <property type="entry name" value="Metallo-hydrolase/oxidoreductase"/>
    <property type="match status" value="1"/>
</dbReference>
<comment type="similarity">
    <text evidence="1">In the N-terminal section; belongs to the zinc metallo-hydrolase group 3 family.</text>
</comment>
<dbReference type="NCBIfam" id="NF008887">
    <property type="entry name" value="PRK11921.1"/>
    <property type="match status" value="1"/>
</dbReference>
<dbReference type="InterPro" id="IPR029039">
    <property type="entry name" value="Flavoprotein-like_sf"/>
</dbReference>
<dbReference type="Gene3D" id="3.40.50.360">
    <property type="match status" value="1"/>
</dbReference>
<keyword evidence="11" id="KW-1185">Reference proteome</keyword>
<reference evidence="11" key="1">
    <citation type="journal article" date="2019" name="Int. J. Syst. Evol. Microbiol.">
        <title>The Global Catalogue of Microorganisms (GCM) 10K type strain sequencing project: providing services to taxonomists for standard genome sequencing and annotation.</title>
        <authorList>
            <consortium name="The Broad Institute Genomics Platform"/>
            <consortium name="The Broad Institute Genome Sequencing Center for Infectious Disease"/>
            <person name="Wu L."/>
            <person name="Ma J."/>
        </authorList>
    </citation>
    <scope>NUCLEOTIDE SEQUENCE [LARGE SCALE GENOMIC DNA]</scope>
    <source>
        <strain evidence="11">KCTC 23701</strain>
    </source>
</reference>
<dbReference type="EMBL" id="BMYO01000005">
    <property type="protein sequence ID" value="GHD63126.1"/>
    <property type="molecule type" value="Genomic_DNA"/>
</dbReference>
<evidence type="ECO:0000256" key="7">
    <source>
        <dbReference type="ARBA" id="ARBA00023004"/>
    </source>
</evidence>
<dbReference type="CDD" id="cd00730">
    <property type="entry name" value="rubredoxin"/>
    <property type="match status" value="1"/>
</dbReference>
<dbReference type="InterPro" id="IPR045761">
    <property type="entry name" value="ODP_dom"/>
</dbReference>
<dbReference type="InterPro" id="IPR008254">
    <property type="entry name" value="Flavodoxin/NO_synth"/>
</dbReference>
<dbReference type="PROSITE" id="PS50902">
    <property type="entry name" value="FLAVODOXIN_LIKE"/>
    <property type="match status" value="1"/>
</dbReference>
<dbReference type="Pfam" id="PF00301">
    <property type="entry name" value="Rubredoxin"/>
    <property type="match status" value="1"/>
</dbReference>
<evidence type="ECO:0000256" key="5">
    <source>
        <dbReference type="ARBA" id="ARBA00022723"/>
    </source>
</evidence>
<sequence length="472" mass="52544">MNLNNEVYTMAFQVKNNIHWVGKQDWELREFHGSEYSTHRGSSYNSYLIREEKVALIDTVWAPYAEEFVANLAKEIDLDKIDYIIANHGEIDHSGALPALMARIPDTPIYCTENGVKSLKGHYHQDWNFKVVKTGDSLDLGNGKQLVFVEMPMLHWPDSMATYMTSDAVLFSNDAFGQHYASAQMFNDQCDQNELYEECIKYYANILTPFSPLVTRKIEEVLSLKLPIDMIATSHGIIWRDNPTQIVEQYLKWADNYQENQITLIYDTMWNGTRMMADAIAAGIRAVDPDVVIKLFNLSNTDKNDVLTHVFKSKAILVGSPTINNVMLPHVAALLEDMEGLRFRNKTAAAFGTHGWSGGAVARIAKRLGEAGFKVINEGITAEWRPTDDALASATEFGRRFAAALATPEAEATGGCSCAQNGKMRCKTCSWIYDPAIGDANQGVAAGTAWADVPDSFLCPTCFMGKSDFVPA</sequence>
<protein>
    <submittedName>
        <fullName evidence="10">Anaerobic nitric oxide reductase flavorubredoxin</fullName>
    </submittedName>
</protein>
<feature type="domain" description="Rubredoxin-like" evidence="9">
    <location>
        <begin position="421"/>
        <end position="472"/>
    </location>
</feature>
<comment type="caution">
    <text evidence="10">The sequence shown here is derived from an EMBL/GenBank/DDBJ whole genome shotgun (WGS) entry which is preliminary data.</text>
</comment>
<keyword evidence="4" id="KW-0288">FMN</keyword>
<keyword evidence="7" id="KW-0408">Iron</keyword>
<keyword evidence="5" id="KW-0479">Metal-binding</keyword>
<dbReference type="RefSeq" id="WP_308429705.1">
    <property type="nucleotide sequence ID" value="NZ_BMYO01000005.1"/>
</dbReference>
<dbReference type="CDD" id="cd07709">
    <property type="entry name" value="flavodiiron_proteins_MBL-fold"/>
    <property type="match status" value="1"/>
</dbReference>
<dbReference type="InterPro" id="IPR024935">
    <property type="entry name" value="Rubredoxin_dom"/>
</dbReference>
<evidence type="ECO:0000256" key="6">
    <source>
        <dbReference type="ARBA" id="ARBA00022982"/>
    </source>
</evidence>
<dbReference type="Pfam" id="PF19583">
    <property type="entry name" value="ODP"/>
    <property type="match status" value="1"/>
</dbReference>
<dbReference type="Gene3D" id="2.20.28.10">
    <property type="match status" value="1"/>
</dbReference>
<organism evidence="10 11">
    <name type="scientific">Jeongeupia chitinilytica</name>
    <dbReference type="NCBI Taxonomy" id="1041641"/>
    <lineage>
        <taxon>Bacteria</taxon>
        <taxon>Pseudomonadati</taxon>
        <taxon>Pseudomonadota</taxon>
        <taxon>Betaproteobacteria</taxon>
        <taxon>Neisseriales</taxon>
        <taxon>Chitinibacteraceae</taxon>
        <taxon>Jeongeupia</taxon>
    </lineage>
</organism>
<dbReference type="PRINTS" id="PR00163">
    <property type="entry name" value="RUBREDOXIN"/>
</dbReference>
<evidence type="ECO:0000256" key="2">
    <source>
        <dbReference type="ARBA" id="ARBA00022448"/>
    </source>
</evidence>
<evidence type="ECO:0000259" key="8">
    <source>
        <dbReference type="PROSITE" id="PS50902"/>
    </source>
</evidence>
<dbReference type="PANTHER" id="PTHR43717">
    <property type="entry name" value="ANAEROBIC NITRIC OXIDE REDUCTASE FLAVORUBREDOXIN"/>
    <property type="match status" value="1"/>
</dbReference>
<keyword evidence="6" id="KW-0249">Electron transport</keyword>
<gene>
    <name evidence="10" type="primary">norV</name>
    <name evidence="10" type="ORF">GCM10007350_19930</name>
</gene>
<feature type="domain" description="Flavodoxin-like" evidence="8">
    <location>
        <begin position="262"/>
        <end position="402"/>
    </location>
</feature>
<dbReference type="PROSITE" id="PS50903">
    <property type="entry name" value="RUBREDOXIN_LIKE"/>
    <property type="match status" value="1"/>
</dbReference>
<evidence type="ECO:0000256" key="3">
    <source>
        <dbReference type="ARBA" id="ARBA00022630"/>
    </source>
</evidence>
<dbReference type="SUPFAM" id="SSF52218">
    <property type="entry name" value="Flavoproteins"/>
    <property type="match status" value="1"/>
</dbReference>
<proteinExistence type="inferred from homology"/>
<accession>A0ABQ3GZM6</accession>
<evidence type="ECO:0000259" key="9">
    <source>
        <dbReference type="PROSITE" id="PS50903"/>
    </source>
</evidence>
<dbReference type="Gene3D" id="3.60.15.10">
    <property type="entry name" value="Ribonuclease Z/Hydroxyacylglutathione hydrolase-like"/>
    <property type="match status" value="1"/>
</dbReference>
<name>A0ABQ3GZM6_9NEIS</name>
<dbReference type="InterPro" id="IPR016440">
    <property type="entry name" value="Rubredoxin-O_OxRdtase"/>
</dbReference>
<dbReference type="PANTHER" id="PTHR43717:SF1">
    <property type="entry name" value="ANAEROBIC NITRIC OXIDE REDUCTASE FLAVORUBREDOXIN"/>
    <property type="match status" value="1"/>
</dbReference>
<dbReference type="SUPFAM" id="SSF57802">
    <property type="entry name" value="Rubredoxin-like"/>
    <property type="match status" value="1"/>
</dbReference>
<dbReference type="NCBIfam" id="NF003954">
    <property type="entry name" value="PRK05452.1"/>
    <property type="match status" value="1"/>
</dbReference>
<dbReference type="InterPro" id="IPR024934">
    <property type="entry name" value="Rubredoxin-like_dom"/>
</dbReference>
<dbReference type="SMART" id="SM00849">
    <property type="entry name" value="Lactamase_B"/>
    <property type="match status" value="1"/>
</dbReference>
<dbReference type="Pfam" id="PF00258">
    <property type="entry name" value="Flavodoxin_1"/>
    <property type="match status" value="1"/>
</dbReference>
<evidence type="ECO:0000313" key="10">
    <source>
        <dbReference type="EMBL" id="GHD63126.1"/>
    </source>
</evidence>
<keyword evidence="2" id="KW-0813">Transport</keyword>
<keyword evidence="3" id="KW-0285">Flavoprotein</keyword>
<evidence type="ECO:0000313" key="11">
    <source>
        <dbReference type="Proteomes" id="UP000604737"/>
    </source>
</evidence>
<dbReference type="InterPro" id="IPR001279">
    <property type="entry name" value="Metallo-B-lactamas"/>
</dbReference>
<evidence type="ECO:0000256" key="4">
    <source>
        <dbReference type="ARBA" id="ARBA00022643"/>
    </source>
</evidence>
<dbReference type="InterPro" id="IPR036866">
    <property type="entry name" value="RibonucZ/Hydroxyglut_hydro"/>
</dbReference>
<dbReference type="Proteomes" id="UP000604737">
    <property type="component" value="Unassembled WGS sequence"/>
</dbReference>
<dbReference type="PIRSF" id="PIRSF005243">
    <property type="entry name" value="ROO"/>
    <property type="match status" value="1"/>
</dbReference>
<evidence type="ECO:0000256" key="1">
    <source>
        <dbReference type="ARBA" id="ARBA00007121"/>
    </source>
</evidence>